<reference evidence="2" key="2">
    <citation type="submission" date="2017-10" db="EMBL/GenBank/DDBJ databases">
        <authorList>
            <person name="Banno H."/>
            <person name="Chua N.-H."/>
        </authorList>
    </citation>
    <scope>NUCLEOTIDE SEQUENCE [LARGE SCALE GENOMIC DNA]</scope>
</reference>
<dbReference type="SUPFAM" id="SSF52540">
    <property type="entry name" value="P-loop containing nucleoside triphosphate hydrolases"/>
    <property type="match status" value="1"/>
</dbReference>
<organism evidence="2 4">
    <name type="scientific">Yersinia phage fHe-Yen9-04</name>
    <dbReference type="NCBI Taxonomy" id="2052742"/>
    <lineage>
        <taxon>Viruses</taxon>
        <taxon>Duplodnaviria</taxon>
        <taxon>Heunggongvirae</taxon>
        <taxon>Uroviricota</taxon>
        <taxon>Caudoviricetes</taxon>
        <taxon>Eneladusvirus</taxon>
        <taxon>Eneladusvirus Yen904</taxon>
    </lineage>
</organism>
<evidence type="ECO:0000313" key="4">
    <source>
        <dbReference type="Proteomes" id="UP000240931"/>
    </source>
</evidence>
<dbReference type="Gene3D" id="3.40.50.300">
    <property type="entry name" value="P-loop containing nucleotide triphosphate hydrolases"/>
    <property type="match status" value="1"/>
</dbReference>
<dbReference type="EMBL" id="LT960551">
    <property type="protein sequence ID" value="SOK58652.1"/>
    <property type="molecule type" value="Genomic_DNA"/>
</dbReference>
<gene>
    <name evidence="2" type="primary">g375</name>
</gene>
<evidence type="ECO:0000313" key="3">
    <source>
        <dbReference type="EMBL" id="VUE36421.1"/>
    </source>
</evidence>
<keyword evidence="4" id="KW-1185">Reference proteome</keyword>
<accession>A0A2C9D030</accession>
<reference evidence="4" key="1">
    <citation type="submission" date="2017-10" db="EMBL/GenBank/DDBJ databases">
        <authorList>
            <person name="Skurnik M."/>
        </authorList>
    </citation>
    <scope>NUCLEOTIDE SEQUENCE [LARGE SCALE GENOMIC DNA]</scope>
</reference>
<sequence>MYNQSGDIITIAREFGNKIGKIPSGTYTVEQNPQTGEFYLLKSSPFIRPSKVYGEMSTRNEKVIKTFLSRTDKNTGVLLSGTKGAGKTQLAKDVSIALAEMGIPTIIVQNCYVCGGFINFIKAIEDQALILFDEFEKVYNKSEYQEAILTLLDGTGSYNKLYILTSNNRNVSEFLRNRPSRIFYHFEYRKLSKQVMFDLLNDKLVNKNYIPQFDTLWEVAETISFDMIQCLIEELNRYPTQTFTETFRELNVEVDARDGNAFLLSEFTLDGKHVKFDEEFYNHFTTFSFMAKYDDFRVYLLAEEGTLQKELLAISARVYGDEPYKEDDDEGALYTNDDENTDEVKIREIQYFINLEFNKLDTQVRSTDIVIDRELNGVQLHAKFVKAESPDVIETMFDGK</sequence>
<dbReference type="EMBL" id="LR596615">
    <property type="protein sequence ID" value="VUE36421.1"/>
    <property type="molecule type" value="Genomic_DNA"/>
</dbReference>
<proteinExistence type="predicted"/>
<dbReference type="Proteomes" id="UP000317227">
    <property type="component" value="Segment"/>
</dbReference>
<dbReference type="RefSeq" id="YP_009623985.1">
    <property type="nucleotide sequence ID" value="NC_042116.1"/>
</dbReference>
<dbReference type="GeneID" id="40100793"/>
<dbReference type="KEGG" id="vg:40100793"/>
<reference evidence="3 5" key="3">
    <citation type="submission" date="2019-06" db="EMBL/GenBank/DDBJ databases">
        <authorList>
            <person name="Bower L."/>
            <person name="Leinonen R."/>
        </authorList>
    </citation>
    <scope>NUCLEOTIDE SEQUENCE [LARGE SCALE GENOMIC DNA]</scope>
</reference>
<dbReference type="OrthoDB" id="5002at10239"/>
<evidence type="ECO:0000313" key="5">
    <source>
        <dbReference type="Proteomes" id="UP000317227"/>
    </source>
</evidence>
<dbReference type="Proteomes" id="UP000240931">
    <property type="component" value="Segment"/>
</dbReference>
<protein>
    <submittedName>
        <fullName evidence="2">Phage protein</fullName>
    </submittedName>
</protein>
<dbReference type="GO" id="GO:0005524">
    <property type="term" value="F:ATP binding"/>
    <property type="evidence" value="ECO:0007669"/>
    <property type="project" value="InterPro"/>
</dbReference>
<dbReference type="GO" id="GO:0016887">
    <property type="term" value="F:ATP hydrolysis activity"/>
    <property type="evidence" value="ECO:0007669"/>
    <property type="project" value="InterPro"/>
</dbReference>
<feature type="domain" description="ATPase AAA-type core" evidence="1">
    <location>
        <begin position="77"/>
        <end position="182"/>
    </location>
</feature>
<dbReference type="Pfam" id="PF00004">
    <property type="entry name" value="AAA"/>
    <property type="match status" value="1"/>
</dbReference>
<evidence type="ECO:0000259" key="1">
    <source>
        <dbReference type="Pfam" id="PF00004"/>
    </source>
</evidence>
<dbReference type="InterPro" id="IPR003959">
    <property type="entry name" value="ATPase_AAA_core"/>
</dbReference>
<dbReference type="InterPro" id="IPR027417">
    <property type="entry name" value="P-loop_NTPase"/>
</dbReference>
<evidence type="ECO:0000313" key="2">
    <source>
        <dbReference type="EMBL" id="SOK58652.1"/>
    </source>
</evidence>
<name>A0A2C9D030_9CAUD</name>